<dbReference type="HAMAP" id="MF_00154">
    <property type="entry name" value="CyoE_CtaB"/>
    <property type="match status" value="1"/>
</dbReference>
<evidence type="ECO:0000256" key="6">
    <source>
        <dbReference type="ARBA" id="ARBA00023133"/>
    </source>
</evidence>
<evidence type="ECO:0000256" key="3">
    <source>
        <dbReference type="ARBA" id="ARBA00022679"/>
    </source>
</evidence>
<keyword evidence="11" id="KW-1185">Reference proteome</keyword>
<evidence type="ECO:0000313" key="10">
    <source>
        <dbReference type="EMBL" id="QDU33651.1"/>
    </source>
</evidence>
<dbReference type="PANTHER" id="PTHR43448">
    <property type="entry name" value="PROTOHEME IX FARNESYLTRANSFERASE, MITOCHONDRIAL"/>
    <property type="match status" value="1"/>
</dbReference>
<dbReference type="InterPro" id="IPR000537">
    <property type="entry name" value="UbiA_prenyltransferase"/>
</dbReference>
<dbReference type="Gene3D" id="1.10.357.140">
    <property type="entry name" value="UbiA prenyltransferase"/>
    <property type="match status" value="1"/>
</dbReference>
<comment type="catalytic activity">
    <reaction evidence="8 9">
        <text>heme b + (2E,6E)-farnesyl diphosphate + H2O = Fe(II)-heme o + diphosphate</text>
        <dbReference type="Rhea" id="RHEA:28070"/>
        <dbReference type="ChEBI" id="CHEBI:15377"/>
        <dbReference type="ChEBI" id="CHEBI:33019"/>
        <dbReference type="ChEBI" id="CHEBI:60344"/>
        <dbReference type="ChEBI" id="CHEBI:60530"/>
        <dbReference type="ChEBI" id="CHEBI:175763"/>
        <dbReference type="EC" id="2.5.1.141"/>
    </reaction>
</comment>
<dbReference type="RefSeq" id="WP_200761704.1">
    <property type="nucleotide sequence ID" value="NZ_CP036425.1"/>
</dbReference>
<dbReference type="EMBL" id="CP036425">
    <property type="protein sequence ID" value="QDU33651.1"/>
    <property type="molecule type" value="Genomic_DNA"/>
</dbReference>
<dbReference type="UniPathway" id="UPA00834">
    <property type="reaction ID" value="UER00712"/>
</dbReference>
<keyword evidence="2 9" id="KW-1003">Cell membrane</keyword>
<dbReference type="GO" id="GO:0008495">
    <property type="term" value="F:protoheme IX farnesyltransferase activity"/>
    <property type="evidence" value="ECO:0007669"/>
    <property type="project" value="UniProtKB-UniRule"/>
</dbReference>
<feature type="transmembrane region" description="Helical" evidence="9">
    <location>
        <begin position="296"/>
        <end position="315"/>
    </location>
</feature>
<evidence type="ECO:0000256" key="1">
    <source>
        <dbReference type="ARBA" id="ARBA00004141"/>
    </source>
</evidence>
<gene>
    <name evidence="10" type="primary">ctaB2</name>
    <name evidence="9" type="synonym">ctaB</name>
    <name evidence="10" type="ORF">KS4_17070</name>
</gene>
<dbReference type="GO" id="GO:0006784">
    <property type="term" value="P:heme A biosynthetic process"/>
    <property type="evidence" value="ECO:0007669"/>
    <property type="project" value="TreeGrafter"/>
</dbReference>
<dbReference type="AlphaFoldDB" id="A0A517YTV0"/>
<comment type="miscellaneous">
    <text evidence="9">Carbon 2 of the heme B porphyrin ring is defined according to the Fischer nomenclature.</text>
</comment>
<dbReference type="PANTHER" id="PTHR43448:SF2">
    <property type="entry name" value="PROTOHEME IX FARNESYLTRANSFERASE, MITOCHONDRIAL"/>
    <property type="match status" value="1"/>
</dbReference>
<keyword evidence="6 9" id="KW-0350">Heme biosynthesis</keyword>
<evidence type="ECO:0000256" key="7">
    <source>
        <dbReference type="ARBA" id="ARBA00023136"/>
    </source>
</evidence>
<feature type="transmembrane region" description="Helical" evidence="9">
    <location>
        <begin position="66"/>
        <end position="87"/>
    </location>
</feature>
<comment type="subcellular location">
    <subcellularLocation>
        <location evidence="9">Cell membrane</location>
        <topology evidence="9">Multi-pass membrane protein</topology>
    </subcellularLocation>
    <subcellularLocation>
        <location evidence="1">Membrane</location>
        <topology evidence="1">Multi-pass membrane protein</topology>
    </subcellularLocation>
</comment>
<evidence type="ECO:0000256" key="2">
    <source>
        <dbReference type="ARBA" id="ARBA00022475"/>
    </source>
</evidence>
<dbReference type="GO" id="GO:0048034">
    <property type="term" value="P:heme O biosynthetic process"/>
    <property type="evidence" value="ECO:0007669"/>
    <property type="project" value="UniProtKB-UniRule"/>
</dbReference>
<feature type="transmembrane region" description="Helical" evidence="9">
    <location>
        <begin position="134"/>
        <end position="153"/>
    </location>
</feature>
<organism evidence="10 11">
    <name type="scientific">Poriferisphaera corsica</name>
    <dbReference type="NCBI Taxonomy" id="2528020"/>
    <lineage>
        <taxon>Bacteria</taxon>
        <taxon>Pseudomonadati</taxon>
        <taxon>Planctomycetota</taxon>
        <taxon>Phycisphaerae</taxon>
        <taxon>Phycisphaerales</taxon>
        <taxon>Phycisphaeraceae</taxon>
        <taxon>Poriferisphaera</taxon>
    </lineage>
</organism>
<comment type="pathway">
    <text evidence="9">Porphyrin-containing compound metabolism; heme O biosynthesis; heme O from protoheme: step 1/1.</text>
</comment>
<proteinExistence type="inferred from homology"/>
<keyword evidence="3 9" id="KW-0808">Transferase</keyword>
<dbReference type="NCBIfam" id="TIGR01473">
    <property type="entry name" value="cyoE_ctaB"/>
    <property type="match status" value="1"/>
</dbReference>
<feature type="transmembrane region" description="Helical" evidence="9">
    <location>
        <begin position="160"/>
        <end position="179"/>
    </location>
</feature>
<feature type="transmembrane region" description="Helical" evidence="9">
    <location>
        <begin position="267"/>
        <end position="284"/>
    </location>
</feature>
<reference evidence="10 11" key="1">
    <citation type="submission" date="2019-02" db="EMBL/GenBank/DDBJ databases">
        <title>Deep-cultivation of Planctomycetes and their phenomic and genomic characterization uncovers novel biology.</title>
        <authorList>
            <person name="Wiegand S."/>
            <person name="Jogler M."/>
            <person name="Boedeker C."/>
            <person name="Pinto D."/>
            <person name="Vollmers J."/>
            <person name="Rivas-Marin E."/>
            <person name="Kohn T."/>
            <person name="Peeters S.H."/>
            <person name="Heuer A."/>
            <person name="Rast P."/>
            <person name="Oberbeckmann S."/>
            <person name="Bunk B."/>
            <person name="Jeske O."/>
            <person name="Meyerdierks A."/>
            <person name="Storesund J.E."/>
            <person name="Kallscheuer N."/>
            <person name="Luecker S."/>
            <person name="Lage O.M."/>
            <person name="Pohl T."/>
            <person name="Merkel B.J."/>
            <person name="Hornburger P."/>
            <person name="Mueller R.-W."/>
            <person name="Bruemmer F."/>
            <person name="Labrenz M."/>
            <person name="Spormann A.M."/>
            <person name="Op den Camp H."/>
            <person name="Overmann J."/>
            <person name="Amann R."/>
            <person name="Jetten M.S.M."/>
            <person name="Mascher T."/>
            <person name="Medema M.H."/>
            <person name="Devos D.P."/>
            <person name="Kaster A.-K."/>
            <person name="Ovreas L."/>
            <person name="Rohde M."/>
            <person name="Galperin M.Y."/>
            <person name="Jogler C."/>
        </authorList>
    </citation>
    <scope>NUCLEOTIDE SEQUENCE [LARGE SCALE GENOMIC DNA]</scope>
    <source>
        <strain evidence="10 11">KS4</strain>
    </source>
</reference>
<dbReference type="CDD" id="cd13957">
    <property type="entry name" value="PT_UbiA_Cox10"/>
    <property type="match status" value="1"/>
</dbReference>
<sequence>MTLAEQNITQPSIEPLDQPRSIFARRSDFIELAKVKITRMVIITAYIGYGFANDAGISNAQWYAKLFIMLLGVALACMSASVLNQLYEIDTDQLMDRTKKRPLPTSRISKTEALIFGLALGVLGIALLSLFTNAAAALLCLFTIVSYVLIYTPLKRISPVALLVGAIPGAMPPVIGYAAGLEGSGFTVFNNTGWAAWIIFGIMFVWQVPHFLALAWMYRDDYAKANMPMLPVIDPDGSRTFMQILIGCITLVPLGLLPTMIGISGLAYFFAALICGLIFLYYGYKVVRFPSRQHARTLFLASLVYLPVVLLFMLIDKM</sequence>
<dbReference type="EC" id="2.5.1.141" evidence="9"/>
<dbReference type="InterPro" id="IPR044878">
    <property type="entry name" value="UbiA_sf"/>
</dbReference>
<accession>A0A517YTV0</accession>
<protein>
    <recommendedName>
        <fullName evidence="9">Protoheme IX farnesyltransferase</fullName>
        <ecNumber evidence="9">2.5.1.141</ecNumber>
    </recommendedName>
    <alternativeName>
        <fullName evidence="9">Heme B farnesyltransferase</fullName>
    </alternativeName>
    <alternativeName>
        <fullName evidence="9">Heme O synthase</fullName>
    </alternativeName>
</protein>
<feature type="transmembrane region" description="Helical" evidence="9">
    <location>
        <begin position="108"/>
        <end position="128"/>
    </location>
</feature>
<keyword evidence="7 9" id="KW-0472">Membrane</keyword>
<dbReference type="InterPro" id="IPR006369">
    <property type="entry name" value="Protohaem_IX_farnesylTrfase"/>
</dbReference>
<dbReference type="KEGG" id="pcor:KS4_17070"/>
<keyword evidence="5 9" id="KW-1133">Transmembrane helix</keyword>
<evidence type="ECO:0000256" key="9">
    <source>
        <dbReference type="HAMAP-Rule" id="MF_00154"/>
    </source>
</evidence>
<name>A0A517YTV0_9BACT</name>
<comment type="similarity">
    <text evidence="9">Belongs to the UbiA prenyltransferase family. Protoheme IX farnesyltransferase subfamily.</text>
</comment>
<feature type="transmembrane region" description="Helical" evidence="9">
    <location>
        <begin position="194"/>
        <end position="219"/>
    </location>
</feature>
<keyword evidence="4 9" id="KW-0812">Transmembrane</keyword>
<evidence type="ECO:0000256" key="4">
    <source>
        <dbReference type="ARBA" id="ARBA00022692"/>
    </source>
</evidence>
<feature type="transmembrane region" description="Helical" evidence="9">
    <location>
        <begin position="240"/>
        <end position="261"/>
    </location>
</feature>
<dbReference type="Pfam" id="PF01040">
    <property type="entry name" value="UbiA"/>
    <property type="match status" value="1"/>
</dbReference>
<dbReference type="Proteomes" id="UP000317369">
    <property type="component" value="Chromosome"/>
</dbReference>
<evidence type="ECO:0000313" key="11">
    <source>
        <dbReference type="Proteomes" id="UP000317369"/>
    </source>
</evidence>
<evidence type="ECO:0000256" key="8">
    <source>
        <dbReference type="ARBA" id="ARBA00047690"/>
    </source>
</evidence>
<evidence type="ECO:0000256" key="5">
    <source>
        <dbReference type="ARBA" id="ARBA00022989"/>
    </source>
</evidence>
<dbReference type="GO" id="GO:0005886">
    <property type="term" value="C:plasma membrane"/>
    <property type="evidence" value="ECO:0007669"/>
    <property type="project" value="UniProtKB-SubCell"/>
</dbReference>
<comment type="function">
    <text evidence="9">Converts heme B (protoheme IX) to heme O by substitution of the vinyl group on carbon 2 of heme B porphyrin ring with a hydroxyethyl farnesyl side group.</text>
</comment>